<dbReference type="PANTHER" id="PTHR12774:SF2">
    <property type="entry name" value="PEROXISOMAL BIOGENESIS FACTOR 19"/>
    <property type="match status" value="1"/>
</dbReference>
<evidence type="ECO:0000313" key="3">
    <source>
        <dbReference type="Proteomes" id="UP000650833"/>
    </source>
</evidence>
<dbReference type="Proteomes" id="UP000650833">
    <property type="component" value="Unassembled WGS sequence"/>
</dbReference>
<feature type="region of interest" description="Disordered" evidence="1">
    <location>
        <begin position="47"/>
        <end position="66"/>
    </location>
</feature>
<dbReference type="EMBL" id="JAEPRC010000823">
    <property type="protein sequence ID" value="KAG2191448.1"/>
    <property type="molecule type" value="Genomic_DNA"/>
</dbReference>
<dbReference type="Gene3D" id="1.20.120.900">
    <property type="entry name" value="Pex19, mPTS binding domain"/>
    <property type="match status" value="1"/>
</dbReference>
<dbReference type="GO" id="GO:0005778">
    <property type="term" value="C:peroxisomal membrane"/>
    <property type="evidence" value="ECO:0007669"/>
    <property type="project" value="TreeGrafter"/>
</dbReference>
<evidence type="ECO:0008006" key="4">
    <source>
        <dbReference type="Google" id="ProtNLM"/>
    </source>
</evidence>
<dbReference type="InterPro" id="IPR006708">
    <property type="entry name" value="Pex19"/>
</dbReference>
<dbReference type="PANTHER" id="PTHR12774">
    <property type="entry name" value="PEROXISOMAL BIOGENESIS FACTOR 19"/>
    <property type="match status" value="1"/>
</dbReference>
<dbReference type="AlphaFoldDB" id="A0A8H7QFC5"/>
<evidence type="ECO:0000313" key="2">
    <source>
        <dbReference type="EMBL" id="KAG2191448.1"/>
    </source>
</evidence>
<feature type="compositionally biased region" description="Acidic residues" evidence="1">
    <location>
        <begin position="54"/>
        <end position="66"/>
    </location>
</feature>
<dbReference type="GO" id="GO:0045046">
    <property type="term" value="P:protein import into peroxisome membrane"/>
    <property type="evidence" value="ECO:0007669"/>
    <property type="project" value="TreeGrafter"/>
</dbReference>
<reference evidence="2" key="1">
    <citation type="submission" date="2020-12" db="EMBL/GenBank/DDBJ databases">
        <title>Metabolic potential, ecology and presence of endohyphal bacteria is reflected in genomic diversity of Mucoromycotina.</title>
        <authorList>
            <person name="Muszewska A."/>
            <person name="Okrasinska A."/>
            <person name="Steczkiewicz K."/>
            <person name="Drgas O."/>
            <person name="Orlowska M."/>
            <person name="Perlinska-Lenart U."/>
            <person name="Aleksandrzak-Piekarczyk T."/>
            <person name="Szatraj K."/>
            <person name="Zielenkiewicz U."/>
            <person name="Pilsyk S."/>
            <person name="Malc E."/>
            <person name="Mieczkowski P."/>
            <person name="Kruszewska J.S."/>
            <person name="Biernat P."/>
            <person name="Pawlowska J."/>
        </authorList>
    </citation>
    <scope>NUCLEOTIDE SEQUENCE</scope>
    <source>
        <strain evidence="2">CBS 226.32</strain>
    </source>
</reference>
<protein>
    <recommendedName>
        <fullName evidence="4">Pex19 protein</fullName>
    </recommendedName>
</protein>
<dbReference type="OrthoDB" id="21292at2759"/>
<accession>A0A8H7QFC5</accession>
<gene>
    <name evidence="2" type="ORF">INT46_003792</name>
</gene>
<dbReference type="GO" id="GO:0033328">
    <property type="term" value="F:peroxisome membrane targeting sequence binding"/>
    <property type="evidence" value="ECO:0007669"/>
    <property type="project" value="TreeGrafter"/>
</dbReference>
<dbReference type="InterPro" id="IPR038322">
    <property type="entry name" value="Pex19_C_sf"/>
</dbReference>
<organism evidence="2 3">
    <name type="scientific">Mucor plumbeus</name>
    <dbReference type="NCBI Taxonomy" id="97098"/>
    <lineage>
        <taxon>Eukaryota</taxon>
        <taxon>Fungi</taxon>
        <taxon>Fungi incertae sedis</taxon>
        <taxon>Mucoromycota</taxon>
        <taxon>Mucoromycotina</taxon>
        <taxon>Mucoromycetes</taxon>
        <taxon>Mucorales</taxon>
        <taxon>Mucorineae</taxon>
        <taxon>Mucoraceae</taxon>
        <taxon>Mucor</taxon>
    </lineage>
</organism>
<comment type="caution">
    <text evidence="2">The sequence shown here is derived from an EMBL/GenBank/DDBJ whole genome shotgun (WGS) entry which is preliminary data.</text>
</comment>
<keyword evidence="3" id="KW-1185">Reference proteome</keyword>
<name>A0A8H7QFC5_9FUNG</name>
<dbReference type="Pfam" id="PF04614">
    <property type="entry name" value="Pex19"/>
    <property type="match status" value="1"/>
</dbReference>
<proteinExistence type="predicted"/>
<evidence type="ECO:0000256" key="1">
    <source>
        <dbReference type="SAM" id="MobiDB-lite"/>
    </source>
</evidence>
<sequence length="315" mass="34873">MSKDLKNTTLVDDDSDIDDLLDDVLDDMSHLSVAEKKPVVTEVKKTTTTITSTGDEDPAEPDLDELLGSDDFAKELAAGMEQLMGQMGGESNDEMKEAFEKVWASFDNGGTPPVPATTTTTTTVPSSASPVAALNTREVPKVPQSFQDTIGKTMNKLKDSSKEIDSSIAEESEDAFMAELMKQMESLTDNGEFEGVLEGMMSQLMSKELLYEPMKDLSQKYPAWLEKNKNTADKADYEKYKQQHLICQQIVAKYEAPNFDEKNETQGKEIMDLMTKMQDLGQPPAELLDEMAPGMNFGNPEGMPDMKDLENCNIM</sequence>